<dbReference type="InterPro" id="IPR036259">
    <property type="entry name" value="MFS_trans_sf"/>
</dbReference>
<gene>
    <name evidence="8" type="primary">atB_1</name>
    <name evidence="8" type="ORF">DBV05_g5616</name>
</gene>
<dbReference type="Gene3D" id="1.20.1250.20">
    <property type="entry name" value="MFS general substrate transporter like domains"/>
    <property type="match status" value="1"/>
</dbReference>
<dbReference type="PROSITE" id="PS50850">
    <property type="entry name" value="MFS"/>
    <property type="match status" value="1"/>
</dbReference>
<feature type="transmembrane region" description="Helical" evidence="6">
    <location>
        <begin position="333"/>
        <end position="360"/>
    </location>
</feature>
<feature type="transmembrane region" description="Helical" evidence="6">
    <location>
        <begin position="88"/>
        <end position="109"/>
    </location>
</feature>
<feature type="transmembrane region" description="Helical" evidence="6">
    <location>
        <begin position="59"/>
        <end position="76"/>
    </location>
</feature>
<evidence type="ECO:0000256" key="3">
    <source>
        <dbReference type="ARBA" id="ARBA00022692"/>
    </source>
</evidence>
<protein>
    <submittedName>
        <fullName evidence="8">Efflux pump atB</fullName>
    </submittedName>
</protein>
<organism evidence="8 9">
    <name type="scientific">Lasiodiplodia theobromae</name>
    <dbReference type="NCBI Taxonomy" id="45133"/>
    <lineage>
        <taxon>Eukaryota</taxon>
        <taxon>Fungi</taxon>
        <taxon>Dikarya</taxon>
        <taxon>Ascomycota</taxon>
        <taxon>Pezizomycotina</taxon>
        <taxon>Dothideomycetes</taxon>
        <taxon>Dothideomycetes incertae sedis</taxon>
        <taxon>Botryosphaeriales</taxon>
        <taxon>Botryosphaeriaceae</taxon>
        <taxon>Lasiodiplodia</taxon>
    </lineage>
</organism>
<evidence type="ECO:0000256" key="6">
    <source>
        <dbReference type="SAM" id="Phobius"/>
    </source>
</evidence>
<comment type="caution">
    <text evidence="8">The sequence shown here is derived from an EMBL/GenBank/DDBJ whole genome shotgun (WGS) entry which is preliminary data.</text>
</comment>
<feature type="transmembrane region" description="Helical" evidence="6">
    <location>
        <begin position="148"/>
        <end position="167"/>
    </location>
</feature>
<sequence length="451" mass="49060">MMMNGTIVTIAHEAIGDRFHVSDASFPHSYWVVTSWTLGGALFSFMVLPMMEDFGIRNAFLFSYLIFLISLVPQAVAHNFATIIVTRFFSGGCVAIIANSTSSVIGNIWADERARTIPMSLWITLYLMGSITGPVVGATILKYLPWRWITYCQLIWYGALFPLYWLLLSETRGDVILAQIAKDLRTKYGKKAYSRLELGSTTPLSVLLLKSIQRPLYMLLTEPVALVCTLMAGLIVGNIYLFTQSVEQVFAGLYGWDDPVQAGFAQVAVVVGEAVGWCGALVSAQLYFASAKRNTENPGVPIPEARLYASVVAGFVGMAGGMFVYSWTSYPELPWIAPAVGLAMVGAGNTVVIIGFADYVVDAYAKFAGSAIAAVSLGENVFAAFLPLAAQSMYTDLGFRWASSLLGFLSLVLSFAPVVLIIWGKEIRARSPFINEAKLDIKADVQSDGDV</sequence>
<name>A0A5N5DD50_9PEZI</name>
<evidence type="ECO:0000256" key="1">
    <source>
        <dbReference type="ARBA" id="ARBA00004141"/>
    </source>
</evidence>
<dbReference type="PANTHER" id="PTHR23502:SF52">
    <property type="entry name" value="MULTIDRUG TRANSPORTER, PUTATIVE (AFU_ORTHOLOGUE AFUA_2G17730)-RELATED"/>
    <property type="match status" value="1"/>
</dbReference>
<accession>A0A5N5DD50</accession>
<dbReference type="GO" id="GO:0022857">
    <property type="term" value="F:transmembrane transporter activity"/>
    <property type="evidence" value="ECO:0007669"/>
    <property type="project" value="InterPro"/>
</dbReference>
<dbReference type="InterPro" id="IPR011701">
    <property type="entry name" value="MFS"/>
</dbReference>
<comment type="similarity">
    <text evidence="2">Belongs to the major facilitator superfamily.</text>
</comment>
<dbReference type="PANTHER" id="PTHR23502">
    <property type="entry name" value="MAJOR FACILITATOR SUPERFAMILY"/>
    <property type="match status" value="1"/>
</dbReference>
<dbReference type="Pfam" id="PF07690">
    <property type="entry name" value="MFS_1"/>
    <property type="match status" value="1"/>
</dbReference>
<evidence type="ECO:0000313" key="8">
    <source>
        <dbReference type="EMBL" id="KAB2575783.1"/>
    </source>
</evidence>
<feature type="transmembrane region" description="Helical" evidence="6">
    <location>
        <begin position="216"/>
        <end position="243"/>
    </location>
</feature>
<feature type="domain" description="Major facilitator superfamily (MFS) profile" evidence="7">
    <location>
        <begin position="1"/>
        <end position="428"/>
    </location>
</feature>
<dbReference type="SUPFAM" id="SSF103473">
    <property type="entry name" value="MFS general substrate transporter"/>
    <property type="match status" value="1"/>
</dbReference>
<evidence type="ECO:0000256" key="5">
    <source>
        <dbReference type="ARBA" id="ARBA00023136"/>
    </source>
</evidence>
<dbReference type="Proteomes" id="UP000325902">
    <property type="component" value="Unassembled WGS sequence"/>
</dbReference>
<feature type="transmembrane region" description="Helical" evidence="6">
    <location>
        <begin position="401"/>
        <end position="423"/>
    </location>
</feature>
<keyword evidence="9" id="KW-1185">Reference proteome</keyword>
<feature type="transmembrane region" description="Helical" evidence="6">
    <location>
        <begin position="263"/>
        <end position="287"/>
    </location>
</feature>
<proteinExistence type="inferred from homology"/>
<evidence type="ECO:0000259" key="7">
    <source>
        <dbReference type="PROSITE" id="PS50850"/>
    </source>
</evidence>
<feature type="transmembrane region" description="Helical" evidence="6">
    <location>
        <begin position="307"/>
        <end position="327"/>
    </location>
</feature>
<keyword evidence="5 6" id="KW-0472">Membrane</keyword>
<dbReference type="InterPro" id="IPR020846">
    <property type="entry name" value="MFS_dom"/>
</dbReference>
<keyword evidence="3 6" id="KW-0812">Transmembrane</keyword>
<evidence type="ECO:0000256" key="4">
    <source>
        <dbReference type="ARBA" id="ARBA00022989"/>
    </source>
</evidence>
<evidence type="ECO:0000313" key="9">
    <source>
        <dbReference type="Proteomes" id="UP000325902"/>
    </source>
</evidence>
<feature type="transmembrane region" description="Helical" evidence="6">
    <location>
        <begin position="121"/>
        <end position="142"/>
    </location>
</feature>
<dbReference type="OrthoDB" id="5403280at2759"/>
<dbReference type="EMBL" id="VCHE01000030">
    <property type="protein sequence ID" value="KAB2575783.1"/>
    <property type="molecule type" value="Genomic_DNA"/>
</dbReference>
<comment type="subcellular location">
    <subcellularLocation>
        <location evidence="1">Membrane</location>
        <topology evidence="1">Multi-pass membrane protein</topology>
    </subcellularLocation>
</comment>
<feature type="transmembrane region" description="Helical" evidence="6">
    <location>
        <begin position="28"/>
        <end position="47"/>
    </location>
</feature>
<dbReference type="AlphaFoldDB" id="A0A5N5DD50"/>
<feature type="transmembrane region" description="Helical" evidence="6">
    <location>
        <begin position="367"/>
        <end position="389"/>
    </location>
</feature>
<dbReference type="FunFam" id="1.20.1250.20:FF:000082">
    <property type="entry name" value="MFS multidrug transporter, putative"/>
    <property type="match status" value="1"/>
</dbReference>
<reference evidence="8 9" key="1">
    <citation type="journal article" date="2019" name="Sci. Rep.">
        <title>A multi-omics analysis of the grapevine pathogen Lasiodiplodia theobromae reveals that temperature affects the expression of virulence- and pathogenicity-related genes.</title>
        <authorList>
            <person name="Felix C."/>
            <person name="Meneses R."/>
            <person name="Goncalves M.F.M."/>
            <person name="Tilleman L."/>
            <person name="Duarte A.S."/>
            <person name="Jorrin-Novo J.V."/>
            <person name="Van de Peer Y."/>
            <person name="Deforce D."/>
            <person name="Van Nieuwerburgh F."/>
            <person name="Esteves A.C."/>
            <person name="Alves A."/>
        </authorList>
    </citation>
    <scope>NUCLEOTIDE SEQUENCE [LARGE SCALE GENOMIC DNA]</scope>
    <source>
        <strain evidence="8 9">LA-SOL3</strain>
    </source>
</reference>
<dbReference type="GO" id="GO:0005886">
    <property type="term" value="C:plasma membrane"/>
    <property type="evidence" value="ECO:0007669"/>
    <property type="project" value="TreeGrafter"/>
</dbReference>
<evidence type="ECO:0000256" key="2">
    <source>
        <dbReference type="ARBA" id="ARBA00008335"/>
    </source>
</evidence>
<keyword evidence="4 6" id="KW-1133">Transmembrane helix</keyword>